<feature type="compositionally biased region" description="Low complexity" evidence="2">
    <location>
        <begin position="512"/>
        <end position="525"/>
    </location>
</feature>
<gene>
    <name evidence="5" type="ORF">D7316_01501</name>
</gene>
<sequence length="628" mass="63740">MTSRFRLSHRFSIVLIAVSSGFAVIAAFCLPGAIGDARAESCGAGAVVIVGGTWDPEGKAMVGVAQRYTGKGARNENVGGPYSGDGAYEIIYADYPMTLWPLGATGYDESVAAGKKSTANEIADYQSRCDGNPVVVAGYSQGARVAGDVLSDIGNSPKVDANREADDAGEYRLVDVNGTPEDFADDVLVKYEGVSGELYADPRMDGTVAGEGIELALIGIIPGLTMSGAREGGFGDVPVTSVCVDGDPICDLPDPLHDPIGAIDGLVGYFNKHNQYPLHMFRDPKLAWWTDHDVECSAEGACVVAYDSAIMVAIREGADAIGLDGDRIPDLLADHLTIRLPDGMALANLQPLVRLVQDRLPSLPNLGYGAYLPDLYVFQAILDGIVNRAPDEIKGGVAALAASAKSILLYPANFVKYWAGQVVGPVVTTGASTMLLADDSVSAGMADEQATYARTLAAVENPPAVGTSGADSAPAESAPAPTTTTPAVDPVVSAEQPSSSGTGDGTPPAYEPPASAEPPAEESPAYDPPAHEPPVQDSQPASSQDTSAPDPGDDGPSGEAAATDTQSSGQGTSADEGGSSEGGSSEGDGGSDDKGTDSGSGPGVTGGGSGGKSKSGTSSSGDSGSDDD</sequence>
<feature type="compositionally biased region" description="Low complexity" evidence="2">
    <location>
        <begin position="614"/>
        <end position="628"/>
    </location>
</feature>
<dbReference type="InterPro" id="IPR029058">
    <property type="entry name" value="AB_hydrolase_fold"/>
</dbReference>
<evidence type="ECO:0000313" key="6">
    <source>
        <dbReference type="Proteomes" id="UP000271469"/>
    </source>
</evidence>
<dbReference type="SUPFAM" id="SSF53474">
    <property type="entry name" value="alpha/beta-Hydrolases"/>
    <property type="match status" value="1"/>
</dbReference>
<dbReference type="Pfam" id="PF08237">
    <property type="entry name" value="PE-PPE"/>
    <property type="match status" value="1"/>
</dbReference>
<feature type="compositionally biased region" description="Gly residues" evidence="2">
    <location>
        <begin position="598"/>
        <end position="613"/>
    </location>
</feature>
<dbReference type="InterPro" id="IPR013228">
    <property type="entry name" value="PE-PPE_C"/>
</dbReference>
<evidence type="ECO:0000259" key="4">
    <source>
        <dbReference type="Pfam" id="PF08237"/>
    </source>
</evidence>
<feature type="domain" description="PE-PPE" evidence="4">
    <location>
        <begin position="94"/>
        <end position="152"/>
    </location>
</feature>
<keyword evidence="3" id="KW-0472">Membrane</keyword>
<feature type="transmembrane region" description="Helical" evidence="3">
    <location>
        <begin position="12"/>
        <end position="34"/>
    </location>
</feature>
<dbReference type="GO" id="GO:0016787">
    <property type="term" value="F:hydrolase activity"/>
    <property type="evidence" value="ECO:0007669"/>
    <property type="project" value="UniProtKB-KW"/>
</dbReference>
<keyword evidence="3" id="KW-1133">Transmembrane helix</keyword>
<organism evidence="5 6">
    <name type="scientific">Gordonia insulae</name>
    <dbReference type="NCBI Taxonomy" id="2420509"/>
    <lineage>
        <taxon>Bacteria</taxon>
        <taxon>Bacillati</taxon>
        <taxon>Actinomycetota</taxon>
        <taxon>Actinomycetes</taxon>
        <taxon>Mycobacteriales</taxon>
        <taxon>Gordoniaceae</taxon>
        <taxon>Gordonia</taxon>
    </lineage>
</organism>
<dbReference type="KEGG" id="gom:D7316_01501"/>
<dbReference type="SMART" id="SM01110">
    <property type="entry name" value="Cutinase"/>
    <property type="match status" value="1"/>
</dbReference>
<dbReference type="RefSeq" id="WP_124707707.1">
    <property type="nucleotide sequence ID" value="NZ_CP033972.1"/>
</dbReference>
<keyword evidence="1" id="KW-0378">Hydrolase</keyword>
<accession>A0A3G8JK90</accession>
<evidence type="ECO:0000256" key="3">
    <source>
        <dbReference type="SAM" id="Phobius"/>
    </source>
</evidence>
<protein>
    <recommendedName>
        <fullName evidence="4">PE-PPE domain-containing protein</fullName>
    </recommendedName>
</protein>
<dbReference type="Gene3D" id="3.40.50.1820">
    <property type="entry name" value="alpha/beta hydrolase"/>
    <property type="match status" value="1"/>
</dbReference>
<dbReference type="Proteomes" id="UP000271469">
    <property type="component" value="Chromosome"/>
</dbReference>
<dbReference type="OrthoDB" id="3661975at2"/>
<evidence type="ECO:0000256" key="1">
    <source>
        <dbReference type="ARBA" id="ARBA00022801"/>
    </source>
</evidence>
<feature type="compositionally biased region" description="Gly residues" evidence="2">
    <location>
        <begin position="579"/>
        <end position="588"/>
    </location>
</feature>
<keyword evidence="6" id="KW-1185">Reference proteome</keyword>
<feature type="region of interest" description="Disordered" evidence="2">
    <location>
        <begin position="463"/>
        <end position="628"/>
    </location>
</feature>
<evidence type="ECO:0000256" key="2">
    <source>
        <dbReference type="SAM" id="MobiDB-lite"/>
    </source>
</evidence>
<feature type="compositionally biased region" description="Polar residues" evidence="2">
    <location>
        <begin position="536"/>
        <end position="547"/>
    </location>
</feature>
<dbReference type="AlphaFoldDB" id="A0A3G8JK90"/>
<dbReference type="InterPro" id="IPR000675">
    <property type="entry name" value="Cutinase/axe"/>
</dbReference>
<reference evidence="5 6" key="1">
    <citation type="submission" date="2018-11" db="EMBL/GenBank/DDBJ databases">
        <title>Gordonia insulae sp. nov., isolated from an island soil.</title>
        <authorList>
            <person name="Kim Y.S."/>
            <person name="Kim S.B."/>
        </authorList>
    </citation>
    <scope>NUCLEOTIDE SEQUENCE [LARGE SCALE GENOMIC DNA]</scope>
    <source>
        <strain evidence="5 6">MMS17-SY073</strain>
    </source>
</reference>
<feature type="compositionally biased region" description="Low complexity" evidence="2">
    <location>
        <begin position="470"/>
        <end position="494"/>
    </location>
</feature>
<name>A0A3G8JK90_9ACTN</name>
<proteinExistence type="predicted"/>
<evidence type="ECO:0000313" key="5">
    <source>
        <dbReference type="EMBL" id="AZG44909.1"/>
    </source>
</evidence>
<dbReference type="EMBL" id="CP033972">
    <property type="protein sequence ID" value="AZG44909.1"/>
    <property type="molecule type" value="Genomic_DNA"/>
</dbReference>
<keyword evidence="3" id="KW-0812">Transmembrane</keyword>